<evidence type="ECO:0000313" key="2">
    <source>
        <dbReference type="EMBL" id="MDR7094134.1"/>
    </source>
</evidence>
<feature type="compositionally biased region" description="Basic and acidic residues" evidence="1">
    <location>
        <begin position="155"/>
        <end position="170"/>
    </location>
</feature>
<keyword evidence="3" id="KW-1185">Reference proteome</keyword>
<sequence>MSGHTPRQIAALYVEPGGAYFGLPGVDPWDESRDARKYAGPHPVVAHPPCQRWGAMAFVNYARWGGEHNRPGNDLGCFRAALRAVQTYGGVLEHPAKSRAFDFHGLTRPRAQGWQRCHSGGLVCEVWQSAYGHKANKATWLYCFGIEGPPELRWERPRGTHQVGYHDQRGKSRNKPTLSRKEASATPPEFREVLISIARAQGIQS</sequence>
<protein>
    <submittedName>
        <fullName evidence="2">Uncharacterized protein</fullName>
    </submittedName>
</protein>
<evidence type="ECO:0000313" key="3">
    <source>
        <dbReference type="Proteomes" id="UP001265550"/>
    </source>
</evidence>
<name>A0ABU1V9J4_9BURK</name>
<gene>
    <name evidence="2" type="ORF">J2X09_001872</name>
</gene>
<evidence type="ECO:0000256" key="1">
    <source>
        <dbReference type="SAM" id="MobiDB-lite"/>
    </source>
</evidence>
<dbReference type="EMBL" id="JAVDWE010000004">
    <property type="protein sequence ID" value="MDR7094134.1"/>
    <property type="molecule type" value="Genomic_DNA"/>
</dbReference>
<proteinExistence type="predicted"/>
<organism evidence="2 3">
    <name type="scientific">Hydrogenophaga laconesensis</name>
    <dbReference type="NCBI Taxonomy" id="1805971"/>
    <lineage>
        <taxon>Bacteria</taxon>
        <taxon>Pseudomonadati</taxon>
        <taxon>Pseudomonadota</taxon>
        <taxon>Betaproteobacteria</taxon>
        <taxon>Burkholderiales</taxon>
        <taxon>Comamonadaceae</taxon>
        <taxon>Hydrogenophaga</taxon>
    </lineage>
</organism>
<reference evidence="2 3" key="1">
    <citation type="submission" date="2023-07" db="EMBL/GenBank/DDBJ databases">
        <title>Sorghum-associated microbial communities from plants grown in Nebraska, USA.</title>
        <authorList>
            <person name="Schachtman D."/>
        </authorList>
    </citation>
    <scope>NUCLEOTIDE SEQUENCE [LARGE SCALE GENOMIC DNA]</scope>
    <source>
        <strain evidence="2 3">BE240</strain>
    </source>
</reference>
<accession>A0ABU1V9J4</accession>
<comment type="caution">
    <text evidence="2">The sequence shown here is derived from an EMBL/GenBank/DDBJ whole genome shotgun (WGS) entry which is preliminary data.</text>
</comment>
<feature type="region of interest" description="Disordered" evidence="1">
    <location>
        <begin position="155"/>
        <end position="187"/>
    </location>
</feature>
<dbReference type="Proteomes" id="UP001265550">
    <property type="component" value="Unassembled WGS sequence"/>
</dbReference>